<evidence type="ECO:0000256" key="1">
    <source>
        <dbReference type="ARBA" id="ARBA00022723"/>
    </source>
</evidence>
<sequence length="135" mass="15472">MPQIRNNDRAMFEDPVWVARIWGRLRALPLPELDGQVPIGLPKALRFYRYRPGQRFKMHKDGPWHEAGHTSKLTVLIYLTHGYQGGETDFREFAIHGEAGMGLLFVHDTWHEGANLVEGTKYVLRSDLLYGPSVS</sequence>
<proteinExistence type="predicted"/>
<name>A0A931J7L2_9BURK</name>
<evidence type="ECO:0000256" key="2">
    <source>
        <dbReference type="ARBA" id="ARBA00023004"/>
    </source>
</evidence>
<accession>A0A931J7L2</accession>
<keyword evidence="5" id="KW-1185">Reference proteome</keyword>
<keyword evidence="1" id="KW-0479">Metal-binding</keyword>
<evidence type="ECO:0000313" key="5">
    <source>
        <dbReference type="Proteomes" id="UP000613266"/>
    </source>
</evidence>
<evidence type="ECO:0000259" key="3">
    <source>
        <dbReference type="Pfam" id="PF13640"/>
    </source>
</evidence>
<dbReference type="GO" id="GO:0046872">
    <property type="term" value="F:metal ion binding"/>
    <property type="evidence" value="ECO:0007669"/>
    <property type="project" value="UniProtKB-KW"/>
</dbReference>
<feature type="domain" description="Prolyl 4-hydroxylase alpha subunit Fe(2+) 2OG dioxygenase" evidence="3">
    <location>
        <begin position="46"/>
        <end position="124"/>
    </location>
</feature>
<comment type="caution">
    <text evidence="4">The sequence shown here is derived from an EMBL/GenBank/DDBJ whole genome shotgun (WGS) entry which is preliminary data.</text>
</comment>
<dbReference type="InterPro" id="IPR045054">
    <property type="entry name" value="P4HA-like"/>
</dbReference>
<reference evidence="4" key="1">
    <citation type="submission" date="2020-12" db="EMBL/GenBank/DDBJ databases">
        <title>The genome sequence of Inhella sp. 1Y17.</title>
        <authorList>
            <person name="Liu Y."/>
        </authorList>
    </citation>
    <scope>NUCLEOTIDE SEQUENCE</scope>
    <source>
        <strain evidence="4">1Y17</strain>
    </source>
</reference>
<dbReference type="EMBL" id="JAEDAK010000011">
    <property type="protein sequence ID" value="MBH9578277.1"/>
    <property type="molecule type" value="Genomic_DNA"/>
</dbReference>
<dbReference type="InterPro" id="IPR044862">
    <property type="entry name" value="Pro_4_hyd_alph_FE2OG_OXY"/>
</dbReference>
<keyword evidence="2" id="KW-0408">Iron</keyword>
<dbReference type="GO" id="GO:0004656">
    <property type="term" value="F:procollagen-proline 4-dioxygenase activity"/>
    <property type="evidence" value="ECO:0007669"/>
    <property type="project" value="TreeGrafter"/>
</dbReference>
<dbReference type="AlphaFoldDB" id="A0A931J7L2"/>
<dbReference type="Gene3D" id="2.60.120.620">
    <property type="entry name" value="q2cbj1_9rhob like domain"/>
    <property type="match status" value="1"/>
</dbReference>
<evidence type="ECO:0000313" key="4">
    <source>
        <dbReference type="EMBL" id="MBH9578277.1"/>
    </source>
</evidence>
<gene>
    <name evidence="4" type="ORF">I7X39_15410</name>
</gene>
<dbReference type="PANTHER" id="PTHR10869">
    <property type="entry name" value="PROLYL 4-HYDROXYLASE ALPHA SUBUNIT"/>
    <property type="match status" value="1"/>
</dbReference>
<dbReference type="Proteomes" id="UP000613266">
    <property type="component" value="Unassembled WGS sequence"/>
</dbReference>
<dbReference type="Pfam" id="PF13640">
    <property type="entry name" value="2OG-FeII_Oxy_3"/>
    <property type="match status" value="1"/>
</dbReference>
<organism evidence="4 5">
    <name type="scientific">Inhella proteolytica</name>
    <dbReference type="NCBI Taxonomy" id="2795029"/>
    <lineage>
        <taxon>Bacteria</taxon>
        <taxon>Pseudomonadati</taxon>
        <taxon>Pseudomonadota</taxon>
        <taxon>Betaproteobacteria</taxon>
        <taxon>Burkholderiales</taxon>
        <taxon>Sphaerotilaceae</taxon>
        <taxon>Inhella</taxon>
    </lineage>
</organism>
<protein>
    <submittedName>
        <fullName evidence="4">2OG-Fe(II) oxygenase</fullName>
    </submittedName>
</protein>
<dbReference type="PANTHER" id="PTHR10869:SF236">
    <property type="entry name" value="PROLYL 4-HYDROXYLASE ALPHA SUBUNIT DOMAIN-CONTAINING PROTEIN"/>
    <property type="match status" value="1"/>
</dbReference>